<sequence length="71" mass="8039">MQLMAHGQVLEAAAYCLHRKCKYKRSSSGAMGVLVLQLLLQQMLHKRLQLDCASPHPHRLQHCLLTFASLN</sequence>
<name>A0AAQ4ERB1_AMBAM</name>
<dbReference type="EMBL" id="JARKHS020012016">
    <property type="protein sequence ID" value="KAK8777282.1"/>
    <property type="molecule type" value="Genomic_DNA"/>
</dbReference>
<dbReference type="Proteomes" id="UP001321473">
    <property type="component" value="Unassembled WGS sequence"/>
</dbReference>
<accession>A0AAQ4ERB1</accession>
<keyword evidence="2" id="KW-1185">Reference proteome</keyword>
<evidence type="ECO:0000313" key="1">
    <source>
        <dbReference type="EMBL" id="KAK8777282.1"/>
    </source>
</evidence>
<comment type="caution">
    <text evidence="1">The sequence shown here is derived from an EMBL/GenBank/DDBJ whole genome shotgun (WGS) entry which is preliminary data.</text>
</comment>
<gene>
    <name evidence="1" type="ORF">V5799_029373</name>
</gene>
<evidence type="ECO:0000313" key="2">
    <source>
        <dbReference type="Proteomes" id="UP001321473"/>
    </source>
</evidence>
<protein>
    <submittedName>
        <fullName evidence="1">Uncharacterized protein</fullName>
    </submittedName>
</protein>
<organism evidence="1 2">
    <name type="scientific">Amblyomma americanum</name>
    <name type="common">Lone star tick</name>
    <dbReference type="NCBI Taxonomy" id="6943"/>
    <lineage>
        <taxon>Eukaryota</taxon>
        <taxon>Metazoa</taxon>
        <taxon>Ecdysozoa</taxon>
        <taxon>Arthropoda</taxon>
        <taxon>Chelicerata</taxon>
        <taxon>Arachnida</taxon>
        <taxon>Acari</taxon>
        <taxon>Parasitiformes</taxon>
        <taxon>Ixodida</taxon>
        <taxon>Ixodoidea</taxon>
        <taxon>Ixodidae</taxon>
        <taxon>Amblyomminae</taxon>
        <taxon>Amblyomma</taxon>
    </lineage>
</organism>
<reference evidence="1 2" key="1">
    <citation type="journal article" date="2023" name="Arcadia Sci">
        <title>De novo assembly of a long-read Amblyomma americanum tick genome.</title>
        <authorList>
            <person name="Chou S."/>
            <person name="Poskanzer K.E."/>
            <person name="Rollins M."/>
            <person name="Thuy-Boun P.S."/>
        </authorList>
    </citation>
    <scope>NUCLEOTIDE SEQUENCE [LARGE SCALE GENOMIC DNA]</scope>
    <source>
        <strain evidence="1">F_SG_1</strain>
        <tissue evidence="1">Salivary glands</tissue>
    </source>
</reference>
<dbReference type="AlphaFoldDB" id="A0AAQ4ERB1"/>
<proteinExistence type="predicted"/>